<dbReference type="PANTHER" id="PTHR30483:SF6">
    <property type="entry name" value="PERIPLASMIC BINDING PROTEIN OF ABC TRANSPORTER FOR NATURAL AMINO ACIDS"/>
    <property type="match status" value="1"/>
</dbReference>
<gene>
    <name evidence="5" type="ORF">GCM10009737_11340</name>
</gene>
<accession>A0ABP5AE29</accession>
<evidence type="ECO:0000256" key="1">
    <source>
        <dbReference type="ARBA" id="ARBA00010062"/>
    </source>
</evidence>
<feature type="domain" description="Leucine-binding protein" evidence="4">
    <location>
        <begin position="61"/>
        <end position="375"/>
    </location>
</feature>
<dbReference type="InterPro" id="IPR028081">
    <property type="entry name" value="Leu-bd"/>
</dbReference>
<feature type="region of interest" description="Disordered" evidence="3">
    <location>
        <begin position="15"/>
        <end position="45"/>
    </location>
</feature>
<dbReference type="Gene3D" id="3.40.50.2300">
    <property type="match status" value="2"/>
</dbReference>
<name>A0ABP5AE29_9ACTN</name>
<evidence type="ECO:0000256" key="3">
    <source>
        <dbReference type="SAM" id="MobiDB-lite"/>
    </source>
</evidence>
<reference evidence="6" key="1">
    <citation type="journal article" date="2019" name="Int. J. Syst. Evol. Microbiol.">
        <title>The Global Catalogue of Microorganisms (GCM) 10K type strain sequencing project: providing services to taxonomists for standard genome sequencing and annotation.</title>
        <authorList>
            <consortium name="The Broad Institute Genomics Platform"/>
            <consortium name="The Broad Institute Genome Sequencing Center for Infectious Disease"/>
            <person name="Wu L."/>
            <person name="Ma J."/>
        </authorList>
    </citation>
    <scope>NUCLEOTIDE SEQUENCE [LARGE SCALE GENOMIC DNA]</scope>
    <source>
        <strain evidence="6">JCM 14046</strain>
    </source>
</reference>
<keyword evidence="6" id="KW-1185">Reference proteome</keyword>
<dbReference type="EMBL" id="BAAAMY010000002">
    <property type="protein sequence ID" value="GAA1911560.1"/>
    <property type="molecule type" value="Genomic_DNA"/>
</dbReference>
<comment type="similarity">
    <text evidence="1">Belongs to the leucine-binding protein family.</text>
</comment>
<dbReference type="InterPro" id="IPR028082">
    <property type="entry name" value="Peripla_BP_I"/>
</dbReference>
<dbReference type="SUPFAM" id="SSF53822">
    <property type="entry name" value="Periplasmic binding protein-like I"/>
    <property type="match status" value="1"/>
</dbReference>
<proteinExistence type="inferred from homology"/>
<evidence type="ECO:0000313" key="5">
    <source>
        <dbReference type="EMBL" id="GAA1911560.1"/>
    </source>
</evidence>
<organism evidence="5 6">
    <name type="scientific">Nocardioides lentus</name>
    <dbReference type="NCBI Taxonomy" id="338077"/>
    <lineage>
        <taxon>Bacteria</taxon>
        <taxon>Bacillati</taxon>
        <taxon>Actinomycetota</taxon>
        <taxon>Actinomycetes</taxon>
        <taxon>Propionibacteriales</taxon>
        <taxon>Nocardioidaceae</taxon>
        <taxon>Nocardioides</taxon>
    </lineage>
</organism>
<dbReference type="CDD" id="cd06346">
    <property type="entry name" value="PBP1_ABC_ligand_binding-like"/>
    <property type="match status" value="1"/>
</dbReference>
<dbReference type="InterPro" id="IPR051010">
    <property type="entry name" value="BCAA_transport"/>
</dbReference>
<sequence length="448" mass="45770">MIAPLAALALAASACGGGDSESEPSGSESSDSSGSESESADSGETFEAADCANGSTSADTFKVGSILPLTGNLAFLGPPEIAGVGLAVADVNSAGGAAGNDACFLSTDSGDTTDNSVGNGSANQLVDAQVSIAVGAAASGVTENIIGTFTDNEIVQISPANTATSLSGASDYYFRTAPPDTIQGGALGDLLIQDGRQRVAFIVFNDPYGTGLRNVVQQTVEDQGAEVVYGAEGDGDEFPPGQTTFSSEVTAALAAEPDAIVILAFDETASIIPELEAQGWDNANSYFSDGNLADYSDSFDPGVLEGAKGTLPGADAPDEFRDRVSSWYEDVEGSALDDFSYAAESYDAVILAALAATRGEGTDPNTIRENMRAVSGSEEGSEECTTYEECVALLEDGTEIQYRGPSGIGPINEDNDPSSAFIGIYQFDGDNVNQFQGAIEATSDEASQ</sequence>
<evidence type="ECO:0000256" key="2">
    <source>
        <dbReference type="ARBA" id="ARBA00022729"/>
    </source>
</evidence>
<dbReference type="Pfam" id="PF13458">
    <property type="entry name" value="Peripla_BP_6"/>
    <property type="match status" value="1"/>
</dbReference>
<feature type="compositionally biased region" description="Low complexity" evidence="3">
    <location>
        <begin position="23"/>
        <end position="43"/>
    </location>
</feature>
<protein>
    <submittedName>
        <fullName evidence="5">ABC transporter substrate-binding protein</fullName>
    </submittedName>
</protein>
<dbReference type="Proteomes" id="UP001501612">
    <property type="component" value="Unassembled WGS sequence"/>
</dbReference>
<comment type="caution">
    <text evidence="5">The sequence shown here is derived from an EMBL/GenBank/DDBJ whole genome shotgun (WGS) entry which is preliminary data.</text>
</comment>
<evidence type="ECO:0000313" key="6">
    <source>
        <dbReference type="Proteomes" id="UP001501612"/>
    </source>
</evidence>
<dbReference type="PANTHER" id="PTHR30483">
    <property type="entry name" value="LEUCINE-SPECIFIC-BINDING PROTEIN"/>
    <property type="match status" value="1"/>
</dbReference>
<keyword evidence="2" id="KW-0732">Signal</keyword>
<evidence type="ECO:0000259" key="4">
    <source>
        <dbReference type="Pfam" id="PF13458"/>
    </source>
</evidence>